<organism evidence="1">
    <name type="scientific">uncultured Solirubrobacteraceae bacterium</name>
    <dbReference type="NCBI Taxonomy" id="1162706"/>
    <lineage>
        <taxon>Bacteria</taxon>
        <taxon>Bacillati</taxon>
        <taxon>Actinomycetota</taxon>
        <taxon>Thermoleophilia</taxon>
        <taxon>Solirubrobacterales</taxon>
        <taxon>Solirubrobacteraceae</taxon>
        <taxon>environmental samples</taxon>
    </lineage>
</organism>
<reference evidence="1" key="1">
    <citation type="submission" date="2020-02" db="EMBL/GenBank/DDBJ databases">
        <authorList>
            <person name="Meier V. D."/>
        </authorList>
    </citation>
    <scope>NUCLEOTIDE SEQUENCE</scope>
    <source>
        <strain evidence="1">AVDCRST_MAG65</strain>
    </source>
</reference>
<name>A0A6J4REE2_9ACTN</name>
<evidence type="ECO:0000313" key="1">
    <source>
        <dbReference type="EMBL" id="CAA9471545.1"/>
    </source>
</evidence>
<proteinExistence type="predicted"/>
<gene>
    <name evidence="1" type="ORF">AVDCRST_MAG65-800</name>
</gene>
<sequence>AQAPTPSSSAMAVEVSSRCVRVVKRTDIIIGQILVTVGRWGVRLQPERTANRHRRVARSDLGAVTRR</sequence>
<dbReference type="EMBL" id="CADCVL010000133">
    <property type="protein sequence ID" value="CAA9471545.1"/>
    <property type="molecule type" value="Genomic_DNA"/>
</dbReference>
<accession>A0A6J4REE2</accession>
<dbReference type="AlphaFoldDB" id="A0A6J4REE2"/>
<feature type="non-terminal residue" evidence="1">
    <location>
        <position position="1"/>
    </location>
</feature>
<protein>
    <submittedName>
        <fullName evidence="1">Uncharacterized protein</fullName>
    </submittedName>
</protein>